<proteinExistence type="predicted"/>
<keyword evidence="1" id="KW-1185">Reference proteome</keyword>
<accession>A0A914CQH5</accession>
<evidence type="ECO:0000313" key="2">
    <source>
        <dbReference type="WBParaSite" id="ACRNAN_scaffold13382.g31294.t1"/>
    </source>
</evidence>
<protein>
    <submittedName>
        <fullName evidence="2">Uncharacterized protein</fullName>
    </submittedName>
</protein>
<name>A0A914CQH5_9BILA</name>
<reference evidence="2" key="1">
    <citation type="submission" date="2022-11" db="UniProtKB">
        <authorList>
            <consortium name="WormBaseParasite"/>
        </authorList>
    </citation>
    <scope>IDENTIFICATION</scope>
</reference>
<organism evidence="1 2">
    <name type="scientific">Acrobeloides nanus</name>
    <dbReference type="NCBI Taxonomy" id="290746"/>
    <lineage>
        <taxon>Eukaryota</taxon>
        <taxon>Metazoa</taxon>
        <taxon>Ecdysozoa</taxon>
        <taxon>Nematoda</taxon>
        <taxon>Chromadorea</taxon>
        <taxon>Rhabditida</taxon>
        <taxon>Tylenchina</taxon>
        <taxon>Cephalobomorpha</taxon>
        <taxon>Cephaloboidea</taxon>
        <taxon>Cephalobidae</taxon>
        <taxon>Acrobeloides</taxon>
    </lineage>
</organism>
<evidence type="ECO:0000313" key="1">
    <source>
        <dbReference type="Proteomes" id="UP000887540"/>
    </source>
</evidence>
<dbReference type="AlphaFoldDB" id="A0A914CQH5"/>
<dbReference type="Proteomes" id="UP000887540">
    <property type="component" value="Unplaced"/>
</dbReference>
<sequence>MADLKPAIIRAHQIGRESFNHQNDRIWAEEEPDSEERAVERTQKAESVMVWAAISSVEEGLERNHTGYPGQDRG</sequence>
<dbReference type="WBParaSite" id="ACRNAN_scaffold13382.g31294.t1">
    <property type="protein sequence ID" value="ACRNAN_scaffold13382.g31294.t1"/>
    <property type="gene ID" value="ACRNAN_scaffold13382.g31294"/>
</dbReference>